<dbReference type="SMART" id="SM00386">
    <property type="entry name" value="HAT"/>
    <property type="match status" value="14"/>
</dbReference>
<dbReference type="AlphaFoldDB" id="A0AAX6DR08"/>
<evidence type="ECO:0000259" key="9">
    <source>
        <dbReference type="Pfam" id="PF23233"/>
    </source>
</evidence>
<dbReference type="InterPro" id="IPR011990">
    <property type="entry name" value="TPR-like_helical_dom_sf"/>
</dbReference>
<comment type="caution">
    <text evidence="10">The sequence shown here is derived from an EMBL/GenBank/DDBJ whole genome shotgun (WGS) entry which is preliminary data.</text>
</comment>
<feature type="domain" description="Pre-mRNA-splicing factor Syf1-like N-terminal HAT-repeats" evidence="9">
    <location>
        <begin position="327"/>
        <end position="486"/>
    </location>
</feature>
<reference evidence="10" key="1">
    <citation type="journal article" date="2023" name="GigaByte">
        <title>Genome assembly of the bearded iris, Iris pallida Lam.</title>
        <authorList>
            <person name="Bruccoleri R.E."/>
            <person name="Oakeley E.J."/>
            <person name="Faust A.M.E."/>
            <person name="Altorfer M."/>
            <person name="Dessus-Babus S."/>
            <person name="Burckhardt D."/>
            <person name="Oertli M."/>
            <person name="Naumann U."/>
            <person name="Petersen F."/>
            <person name="Wong J."/>
        </authorList>
    </citation>
    <scope>NUCLEOTIDE SEQUENCE</scope>
    <source>
        <strain evidence="10">GSM-AAB239-AS_SAM_17_03QT</strain>
    </source>
</reference>
<keyword evidence="3" id="KW-0507">mRNA processing</keyword>
<evidence type="ECO:0000256" key="2">
    <source>
        <dbReference type="ARBA" id="ARBA00008644"/>
    </source>
</evidence>
<feature type="domain" description="Pre-mRNA-splicing factor Syf1-like N-terminal HAT-repeats" evidence="9">
    <location>
        <begin position="79"/>
        <end position="223"/>
    </location>
</feature>
<evidence type="ECO:0000256" key="3">
    <source>
        <dbReference type="ARBA" id="ARBA00022664"/>
    </source>
</evidence>
<dbReference type="GO" id="GO:0000974">
    <property type="term" value="C:Prp19 complex"/>
    <property type="evidence" value="ECO:0007669"/>
    <property type="project" value="TreeGrafter"/>
</dbReference>
<evidence type="ECO:0000256" key="7">
    <source>
        <dbReference type="ARBA" id="ARBA00023242"/>
    </source>
</evidence>
<evidence type="ECO:0000256" key="8">
    <source>
        <dbReference type="ARBA" id="ARBA00037040"/>
    </source>
</evidence>
<keyword evidence="4" id="KW-0747">Spliceosome</keyword>
<dbReference type="FunFam" id="1.25.40.10:FF:000269">
    <property type="entry name" value="Crooked neck pre-mRNA-splicing factor 1"/>
    <property type="match status" value="1"/>
</dbReference>
<dbReference type="SUPFAM" id="SSF48452">
    <property type="entry name" value="TPR-like"/>
    <property type="match status" value="4"/>
</dbReference>
<keyword evidence="11" id="KW-1185">Reference proteome</keyword>
<evidence type="ECO:0000256" key="5">
    <source>
        <dbReference type="ARBA" id="ARBA00022737"/>
    </source>
</evidence>
<dbReference type="Proteomes" id="UP001140949">
    <property type="component" value="Unassembled WGS sequence"/>
</dbReference>
<keyword evidence="6" id="KW-0508">mRNA splicing</keyword>
<evidence type="ECO:0000256" key="1">
    <source>
        <dbReference type="ARBA" id="ARBA00004123"/>
    </source>
</evidence>
<evidence type="ECO:0000256" key="4">
    <source>
        <dbReference type="ARBA" id="ARBA00022728"/>
    </source>
</evidence>
<dbReference type="FunFam" id="1.25.40.10:FF:000306">
    <property type="entry name" value="Cell cycle control protein cwf4"/>
    <property type="match status" value="1"/>
</dbReference>
<dbReference type="GO" id="GO:0071007">
    <property type="term" value="C:U2-type catalytic step 2 spliceosome"/>
    <property type="evidence" value="ECO:0007669"/>
    <property type="project" value="TreeGrafter"/>
</dbReference>
<sequence>MASARDPDPNLGFLTKRDTEVKLPRPTRVKNKTPASIQITAEQILREARERQEPEIRPPKQKITDPSELSDYRLRKRKEFEDQIRRVRWNTSVWVKYAQWEESQKDFARARSVWERALEVDYRNHTLWLKYAEVEMRNKFVNHARNVWDRAVTLLPRVDQLWYKYIHMEEMLGNVAGARQVFERWMDWQPDTQGWLSYIKFELRYGEITRAREIYERFISCHPRINAWIRYAKFEMKNGEVARARIVYERAVDLLSDDEEAETLFVAFAEFEERCKETERARCIYKFALDHIPKGRAEDLYRKFVAFEKQYGDREGIEDAIVGKKRFQYEEEVRKNPSNYDSWFDYIRLEESVGNKAMIREVYERAIGNVPPAEEKRYWQRYIYLWINYALYEELEAEDVKRTRDVYKSCLELIPHKKFSFAKIWLLAAQFELRQKNLQAARQTLGNAIGMAPKDKIFKKYIEIELQLGQFNRCRTLYEKYLEWAPSNCYAWSKYAELERSLGETERARAIFELAIAQPALDMPESLWKAYIDFEISEGEFERTRQLFDRLLDRTKHLKVWISYAKFEASAGIEEEDKDEETRPEIDGFSLDKQKSECIQRCRVVFERAFDYFRTSAPELKEERAMLLEEWLNIESSFESLGDVSIVQKKLPRKVKRKRAISSEDGNHAGYEEYIDYIFPDEVAMAPNLKILEAAYKWKKHKAGSDED</sequence>
<dbReference type="PANTHER" id="PTHR11246:SF3">
    <property type="entry name" value="CROOKED NECK-LIKE PROTEIN 1"/>
    <property type="match status" value="1"/>
</dbReference>
<evidence type="ECO:0000313" key="11">
    <source>
        <dbReference type="Proteomes" id="UP001140949"/>
    </source>
</evidence>
<accession>A0AAX6DR08</accession>
<gene>
    <name evidence="10" type="ORF">M6B38_231500</name>
</gene>
<dbReference type="Gene3D" id="1.25.40.10">
    <property type="entry name" value="Tetratricopeptide repeat domain"/>
    <property type="match status" value="3"/>
</dbReference>
<comment type="similarity">
    <text evidence="2">Belongs to the crooked-neck family.</text>
</comment>
<comment type="function">
    <text evidence="8">Involved in pre-mRNA splicing and cell cycle progression. Required for the spliceosome assembly and initiation of the DNA replication.</text>
</comment>
<protein>
    <submittedName>
        <fullName evidence="10">Crooked neck-like protein 1</fullName>
    </submittedName>
</protein>
<dbReference type="GO" id="GO:0071011">
    <property type="term" value="C:precatalytic spliceosome"/>
    <property type="evidence" value="ECO:0007669"/>
    <property type="project" value="TreeGrafter"/>
</dbReference>
<evidence type="ECO:0000256" key="6">
    <source>
        <dbReference type="ARBA" id="ARBA00023187"/>
    </source>
</evidence>
<reference evidence="10" key="2">
    <citation type="submission" date="2023-04" db="EMBL/GenBank/DDBJ databases">
        <authorList>
            <person name="Bruccoleri R.E."/>
            <person name="Oakeley E.J."/>
            <person name="Faust A.-M."/>
            <person name="Dessus-Babus S."/>
            <person name="Altorfer M."/>
            <person name="Burckhardt D."/>
            <person name="Oertli M."/>
            <person name="Naumann U."/>
            <person name="Petersen F."/>
            <person name="Wong J."/>
        </authorList>
    </citation>
    <scope>NUCLEOTIDE SEQUENCE</scope>
    <source>
        <strain evidence="10">GSM-AAB239-AS_SAM_17_03QT</strain>
        <tissue evidence="10">Leaf</tissue>
    </source>
</reference>
<dbReference type="GO" id="GO:0071014">
    <property type="term" value="C:post-mRNA release spliceosomal complex"/>
    <property type="evidence" value="ECO:0007669"/>
    <property type="project" value="TreeGrafter"/>
</dbReference>
<dbReference type="InterPro" id="IPR055433">
    <property type="entry name" value="HAT_Syf1-like_N"/>
</dbReference>
<dbReference type="EMBL" id="JANAVB010042420">
    <property type="protein sequence ID" value="KAJ6794234.1"/>
    <property type="molecule type" value="Genomic_DNA"/>
</dbReference>
<organism evidence="10 11">
    <name type="scientific">Iris pallida</name>
    <name type="common">Sweet iris</name>
    <dbReference type="NCBI Taxonomy" id="29817"/>
    <lineage>
        <taxon>Eukaryota</taxon>
        <taxon>Viridiplantae</taxon>
        <taxon>Streptophyta</taxon>
        <taxon>Embryophyta</taxon>
        <taxon>Tracheophyta</taxon>
        <taxon>Spermatophyta</taxon>
        <taxon>Magnoliopsida</taxon>
        <taxon>Liliopsida</taxon>
        <taxon>Asparagales</taxon>
        <taxon>Iridaceae</taxon>
        <taxon>Iridoideae</taxon>
        <taxon>Irideae</taxon>
        <taxon>Iris</taxon>
    </lineage>
</organism>
<proteinExistence type="inferred from homology"/>
<evidence type="ECO:0000313" key="10">
    <source>
        <dbReference type="EMBL" id="KAJ6794234.1"/>
    </source>
</evidence>
<dbReference type="GO" id="GO:0000245">
    <property type="term" value="P:spliceosomal complex assembly"/>
    <property type="evidence" value="ECO:0007669"/>
    <property type="project" value="TreeGrafter"/>
</dbReference>
<keyword evidence="7" id="KW-0539">Nucleus</keyword>
<keyword evidence="5" id="KW-0677">Repeat</keyword>
<dbReference type="InterPro" id="IPR045075">
    <property type="entry name" value="Syf1-like"/>
</dbReference>
<comment type="subcellular location">
    <subcellularLocation>
        <location evidence="1">Nucleus</location>
    </subcellularLocation>
</comment>
<name>A0AAX6DR08_IRIPA</name>
<dbReference type="Pfam" id="PF23233">
    <property type="entry name" value="HAT_Syf1_CNRKL1_N"/>
    <property type="match status" value="2"/>
</dbReference>
<dbReference type="InterPro" id="IPR003107">
    <property type="entry name" value="HAT"/>
</dbReference>
<dbReference type="PANTHER" id="PTHR11246">
    <property type="entry name" value="PRE-MRNA SPLICING FACTOR"/>
    <property type="match status" value="1"/>
</dbReference>
<dbReference type="FunFam" id="1.25.40.10:FF:000048">
    <property type="entry name" value="Cell cycle control protein"/>
    <property type="match status" value="1"/>
</dbReference>